<evidence type="ECO:0000256" key="2">
    <source>
        <dbReference type="ARBA" id="ARBA00023015"/>
    </source>
</evidence>
<feature type="domain" description="RNA polymerase sigma-70 region 2" evidence="6">
    <location>
        <begin position="9"/>
        <end position="73"/>
    </location>
</feature>
<dbReference type="EMBL" id="CAEZWD010000009">
    <property type="protein sequence ID" value="CAB4642288.1"/>
    <property type="molecule type" value="Genomic_DNA"/>
</dbReference>
<keyword evidence="3" id="KW-0731">Sigma factor</keyword>
<dbReference type="SUPFAM" id="SSF88659">
    <property type="entry name" value="Sigma3 and sigma4 domains of RNA polymerase sigma factors"/>
    <property type="match status" value="1"/>
</dbReference>
<dbReference type="InterPro" id="IPR039425">
    <property type="entry name" value="RNA_pol_sigma-70-like"/>
</dbReference>
<dbReference type="Gene3D" id="1.10.10.10">
    <property type="entry name" value="Winged helix-like DNA-binding domain superfamily/Winged helix DNA-binding domain"/>
    <property type="match status" value="1"/>
</dbReference>
<dbReference type="PANTHER" id="PTHR43133">
    <property type="entry name" value="RNA POLYMERASE ECF-TYPE SIGMA FACTO"/>
    <property type="match status" value="1"/>
</dbReference>
<dbReference type="Gene3D" id="1.10.1740.10">
    <property type="match status" value="1"/>
</dbReference>
<evidence type="ECO:0000259" key="6">
    <source>
        <dbReference type="Pfam" id="PF04542"/>
    </source>
</evidence>
<comment type="similarity">
    <text evidence="1">Belongs to the sigma-70 factor family. ECF subfamily.</text>
</comment>
<dbReference type="PANTHER" id="PTHR43133:SF8">
    <property type="entry name" value="RNA POLYMERASE SIGMA FACTOR HI_1459-RELATED"/>
    <property type="match status" value="1"/>
</dbReference>
<dbReference type="GO" id="GO:0003677">
    <property type="term" value="F:DNA binding"/>
    <property type="evidence" value="ECO:0007669"/>
    <property type="project" value="UniProtKB-KW"/>
</dbReference>
<dbReference type="Pfam" id="PF04542">
    <property type="entry name" value="Sigma70_r2"/>
    <property type="match status" value="1"/>
</dbReference>
<sequence>MTDLDFDQLYNRHALEVYRYIARRHIGNDAQDLTGDVFLIAFQKLNSIPAGSELPWLYRTAWNVLANAHRKNDPIPANFDLTEIEPDCADEVITNDQLSRSWQKLPQKDREVLRLAAWEGLSGKELATTLGISEGGAGAALSRARANLRKAWEEES</sequence>
<dbReference type="EMBL" id="CAEZWI010000002">
    <property type="protein sequence ID" value="CAB4642911.1"/>
    <property type="molecule type" value="Genomic_DNA"/>
</dbReference>
<dbReference type="GO" id="GO:0016987">
    <property type="term" value="F:sigma factor activity"/>
    <property type="evidence" value="ECO:0007669"/>
    <property type="project" value="UniProtKB-KW"/>
</dbReference>
<protein>
    <submittedName>
        <fullName evidence="9">Unannotated protein</fullName>
    </submittedName>
</protein>
<dbReference type="InterPro" id="IPR013325">
    <property type="entry name" value="RNA_pol_sigma_r2"/>
</dbReference>
<reference evidence="9" key="1">
    <citation type="submission" date="2020-05" db="EMBL/GenBank/DDBJ databases">
        <authorList>
            <person name="Chiriac C."/>
            <person name="Salcher M."/>
            <person name="Ghai R."/>
            <person name="Kavagutti S V."/>
        </authorList>
    </citation>
    <scope>NUCLEOTIDE SEQUENCE</scope>
</reference>
<dbReference type="Pfam" id="PF08281">
    <property type="entry name" value="Sigma70_r4_2"/>
    <property type="match status" value="1"/>
</dbReference>
<gene>
    <name evidence="8" type="ORF">UFOPK2171_00161</name>
    <name evidence="9" type="ORF">UFOPK2237_00034</name>
</gene>
<dbReference type="InterPro" id="IPR013249">
    <property type="entry name" value="RNA_pol_sigma70_r4_t2"/>
</dbReference>
<feature type="domain" description="RNA polymerase sigma factor 70 region 4 type 2" evidence="7">
    <location>
        <begin position="103"/>
        <end position="148"/>
    </location>
</feature>
<evidence type="ECO:0000313" key="8">
    <source>
        <dbReference type="EMBL" id="CAB4642288.1"/>
    </source>
</evidence>
<evidence type="ECO:0000256" key="1">
    <source>
        <dbReference type="ARBA" id="ARBA00010641"/>
    </source>
</evidence>
<name>A0A6J6JZF9_9ZZZZ</name>
<evidence type="ECO:0000313" key="9">
    <source>
        <dbReference type="EMBL" id="CAB4642911.1"/>
    </source>
</evidence>
<dbReference type="SUPFAM" id="SSF88946">
    <property type="entry name" value="Sigma2 domain of RNA polymerase sigma factors"/>
    <property type="match status" value="1"/>
</dbReference>
<evidence type="ECO:0000256" key="5">
    <source>
        <dbReference type="ARBA" id="ARBA00023163"/>
    </source>
</evidence>
<keyword evidence="4" id="KW-0238">DNA-binding</keyword>
<dbReference type="InterPro" id="IPR013324">
    <property type="entry name" value="RNA_pol_sigma_r3/r4-like"/>
</dbReference>
<dbReference type="GO" id="GO:0006352">
    <property type="term" value="P:DNA-templated transcription initiation"/>
    <property type="evidence" value="ECO:0007669"/>
    <property type="project" value="InterPro"/>
</dbReference>
<dbReference type="InterPro" id="IPR007627">
    <property type="entry name" value="RNA_pol_sigma70_r2"/>
</dbReference>
<dbReference type="InterPro" id="IPR014284">
    <property type="entry name" value="RNA_pol_sigma-70_dom"/>
</dbReference>
<proteinExistence type="inferred from homology"/>
<evidence type="ECO:0000256" key="3">
    <source>
        <dbReference type="ARBA" id="ARBA00023082"/>
    </source>
</evidence>
<organism evidence="9">
    <name type="scientific">freshwater metagenome</name>
    <dbReference type="NCBI Taxonomy" id="449393"/>
    <lineage>
        <taxon>unclassified sequences</taxon>
        <taxon>metagenomes</taxon>
        <taxon>ecological metagenomes</taxon>
    </lineage>
</organism>
<evidence type="ECO:0000259" key="7">
    <source>
        <dbReference type="Pfam" id="PF08281"/>
    </source>
</evidence>
<keyword evidence="2" id="KW-0805">Transcription regulation</keyword>
<evidence type="ECO:0000256" key="4">
    <source>
        <dbReference type="ARBA" id="ARBA00023125"/>
    </source>
</evidence>
<dbReference type="NCBIfam" id="TIGR02937">
    <property type="entry name" value="sigma70-ECF"/>
    <property type="match status" value="1"/>
</dbReference>
<accession>A0A6J6JZF9</accession>
<keyword evidence="5" id="KW-0804">Transcription</keyword>
<dbReference type="AlphaFoldDB" id="A0A6J6JZF9"/>
<dbReference type="InterPro" id="IPR036388">
    <property type="entry name" value="WH-like_DNA-bd_sf"/>
</dbReference>